<evidence type="ECO:0000256" key="1">
    <source>
        <dbReference type="ARBA" id="ARBA00009787"/>
    </source>
</evidence>
<dbReference type="PANTHER" id="PTHR34611:SF2">
    <property type="entry name" value="INACTIVE RECOMBINATION-PROMOTING NUCLEASE-LIKE PROTEIN RPNE-RELATED"/>
    <property type="match status" value="1"/>
</dbReference>
<evidence type="ECO:0000259" key="2">
    <source>
        <dbReference type="Pfam" id="PF04754"/>
    </source>
</evidence>
<dbReference type="InterPro" id="IPR010106">
    <property type="entry name" value="RpnA"/>
</dbReference>
<dbReference type="InterPro" id="IPR051699">
    <property type="entry name" value="Rpn/YhgA-like_nuclease"/>
</dbReference>
<dbReference type="Proteomes" id="UP000221101">
    <property type="component" value="Unassembled WGS sequence"/>
</dbReference>
<accession>A0A2D0LHN1</accession>
<dbReference type="AlphaFoldDB" id="A0A2D0LHN1"/>
<gene>
    <name evidence="3" type="ORF">Xkoz_00163</name>
</gene>
<keyword evidence="4" id="KW-1185">Reference proteome</keyword>
<dbReference type="PANTHER" id="PTHR34611">
    <property type="match status" value="1"/>
</dbReference>
<sequence>MNKKTTPTPHDAAFKGFMTQIENAKDFFDIHLPEKIKRLCDLSTLTLTNSSFIDRQLRSRMSDVLYSVKTQQGDGYIYVLVEHQSTPDKMMAWRMMHYSFMAMNQHLQQGNKALPLVVPVLFYHGNSSPYPFQQTWTQCFSLPELAEEMYFNPFPLVDVTVIDDNELVNHRKIAVMELAMKHKNLREGFKVVTTLLAQALKHNYNSDNDVVTILNYLFITMDSPHFELVIQQLIGQADSHQEVIMSIAQRLQEKGREEGIQQGLLQGIQQGISQGIQQGISQGIQQGRKEGQREARLEMARSLLKNGVNIELIMESTGLSRDELLSLQ</sequence>
<name>A0A2D0LHN1_9GAMM</name>
<dbReference type="OrthoDB" id="6532193at2"/>
<protein>
    <submittedName>
        <fullName evidence="3">Putative transposase</fullName>
    </submittedName>
</protein>
<dbReference type="GO" id="GO:0006310">
    <property type="term" value="P:DNA recombination"/>
    <property type="evidence" value="ECO:0007669"/>
    <property type="project" value="TreeGrafter"/>
</dbReference>
<feature type="domain" description="Transposase (putative) YhgA-like" evidence="2">
    <location>
        <begin position="8"/>
        <end position="208"/>
    </location>
</feature>
<dbReference type="EMBL" id="NJCX01000001">
    <property type="protein sequence ID" value="PHM75151.1"/>
    <property type="molecule type" value="Genomic_DNA"/>
</dbReference>
<comment type="caution">
    <text evidence="3">The sequence shown here is derived from an EMBL/GenBank/DDBJ whole genome shotgun (WGS) entry which is preliminary data.</text>
</comment>
<comment type="similarity">
    <text evidence="1">Belongs to the Rpn/YhgA-like nuclease family.</text>
</comment>
<evidence type="ECO:0000313" key="3">
    <source>
        <dbReference type="EMBL" id="PHM75151.1"/>
    </source>
</evidence>
<dbReference type="NCBIfam" id="TIGR01784">
    <property type="entry name" value="T_den_put_tspse"/>
    <property type="match status" value="1"/>
</dbReference>
<organism evidence="3 4">
    <name type="scientific">Xenorhabdus kozodoii</name>
    <dbReference type="NCBI Taxonomy" id="351676"/>
    <lineage>
        <taxon>Bacteria</taxon>
        <taxon>Pseudomonadati</taxon>
        <taxon>Pseudomonadota</taxon>
        <taxon>Gammaproteobacteria</taxon>
        <taxon>Enterobacterales</taxon>
        <taxon>Morganellaceae</taxon>
        <taxon>Xenorhabdus</taxon>
    </lineage>
</organism>
<dbReference type="InterPro" id="IPR006842">
    <property type="entry name" value="Transposase_31"/>
</dbReference>
<dbReference type="Pfam" id="PF04754">
    <property type="entry name" value="Transposase_31"/>
    <property type="match status" value="1"/>
</dbReference>
<reference evidence="3 4" key="1">
    <citation type="journal article" date="2017" name="Nat. Microbiol.">
        <title>Natural product diversity associated with the nematode symbionts Photorhabdus and Xenorhabdus.</title>
        <authorList>
            <person name="Tobias N.J."/>
            <person name="Wolff H."/>
            <person name="Djahanschiri B."/>
            <person name="Grundmann F."/>
            <person name="Kronenwerth M."/>
            <person name="Shi Y.M."/>
            <person name="Simonyi S."/>
            <person name="Grun P."/>
            <person name="Shapiro-Ilan D."/>
            <person name="Pidot S.J."/>
            <person name="Stinear T.P."/>
            <person name="Ebersberger I."/>
            <person name="Bode H.B."/>
        </authorList>
    </citation>
    <scope>NUCLEOTIDE SEQUENCE [LARGE SCALE GENOMIC DNA]</scope>
    <source>
        <strain evidence="3 4">DSM 17907</strain>
    </source>
</reference>
<evidence type="ECO:0000313" key="4">
    <source>
        <dbReference type="Proteomes" id="UP000221101"/>
    </source>
</evidence>
<dbReference type="GO" id="GO:1990238">
    <property type="term" value="F:double-stranded DNA endonuclease activity"/>
    <property type="evidence" value="ECO:0007669"/>
    <property type="project" value="TreeGrafter"/>
</dbReference>
<dbReference type="RefSeq" id="WP_099140306.1">
    <property type="nucleotide sequence ID" value="NZ_CAWNOR010000001.1"/>
</dbReference>
<proteinExistence type="inferred from homology"/>